<dbReference type="InterPro" id="IPR012337">
    <property type="entry name" value="RNaseH-like_sf"/>
</dbReference>
<dbReference type="SUPFAM" id="SSF53098">
    <property type="entry name" value="Ribonuclease H-like"/>
    <property type="match status" value="1"/>
</dbReference>
<dbReference type="Proteomes" id="UP001396334">
    <property type="component" value="Unassembled WGS sequence"/>
</dbReference>
<comment type="caution">
    <text evidence="2">The sequence shown here is derived from an EMBL/GenBank/DDBJ whole genome shotgun (WGS) entry which is preliminary data.</text>
</comment>
<dbReference type="EMBL" id="JBBPBN010000020">
    <property type="protein sequence ID" value="KAK9017618.1"/>
    <property type="molecule type" value="Genomic_DNA"/>
</dbReference>
<organism evidence="2 3">
    <name type="scientific">Hibiscus sabdariffa</name>
    <name type="common">roselle</name>
    <dbReference type="NCBI Taxonomy" id="183260"/>
    <lineage>
        <taxon>Eukaryota</taxon>
        <taxon>Viridiplantae</taxon>
        <taxon>Streptophyta</taxon>
        <taxon>Embryophyta</taxon>
        <taxon>Tracheophyta</taxon>
        <taxon>Spermatophyta</taxon>
        <taxon>Magnoliopsida</taxon>
        <taxon>eudicotyledons</taxon>
        <taxon>Gunneridae</taxon>
        <taxon>Pentapetalae</taxon>
        <taxon>rosids</taxon>
        <taxon>malvids</taxon>
        <taxon>Malvales</taxon>
        <taxon>Malvaceae</taxon>
        <taxon>Malvoideae</taxon>
        <taxon>Hibiscus</taxon>
    </lineage>
</organism>
<feature type="domain" description="HAT C-terminal dimerisation" evidence="1">
    <location>
        <begin position="87"/>
        <end position="125"/>
    </location>
</feature>
<sequence>MGEDAHIMHCLGFALNPFFYDSKYLNVEGPSGIARRAPNQDREIVAGVLKAFDRICEDENEKAELRKQLVKFQNKQGMFVTTHARTDATTMSPISWWSTYGSETPELTEIVIRVLSQPISSSSTE</sequence>
<name>A0ABR2RXT9_9ROSI</name>
<gene>
    <name evidence="2" type="ORF">V6N11_080094</name>
</gene>
<proteinExistence type="predicted"/>
<evidence type="ECO:0000259" key="1">
    <source>
        <dbReference type="Pfam" id="PF05699"/>
    </source>
</evidence>
<reference evidence="2 3" key="1">
    <citation type="journal article" date="2024" name="G3 (Bethesda)">
        <title>Genome assembly of Hibiscus sabdariffa L. provides insights into metabolisms of medicinal natural products.</title>
        <authorList>
            <person name="Kim T."/>
        </authorList>
    </citation>
    <scope>NUCLEOTIDE SEQUENCE [LARGE SCALE GENOMIC DNA]</scope>
    <source>
        <strain evidence="2">TK-2024</strain>
        <tissue evidence="2">Old leaves</tissue>
    </source>
</reference>
<keyword evidence="3" id="KW-1185">Reference proteome</keyword>
<dbReference type="InterPro" id="IPR008906">
    <property type="entry name" value="HATC_C_dom"/>
</dbReference>
<protein>
    <recommendedName>
        <fullName evidence="1">HAT C-terminal dimerisation domain-containing protein</fullName>
    </recommendedName>
</protein>
<evidence type="ECO:0000313" key="2">
    <source>
        <dbReference type="EMBL" id="KAK9017618.1"/>
    </source>
</evidence>
<accession>A0ABR2RXT9</accession>
<dbReference type="Pfam" id="PF05699">
    <property type="entry name" value="Dimer_Tnp_hAT"/>
    <property type="match status" value="1"/>
</dbReference>
<evidence type="ECO:0000313" key="3">
    <source>
        <dbReference type="Proteomes" id="UP001396334"/>
    </source>
</evidence>